<accession>A0A7K1GMT8</accession>
<comment type="caution">
    <text evidence="1">The sequence shown here is derived from an EMBL/GenBank/DDBJ whole genome shotgun (WGS) entry which is preliminary data.</text>
</comment>
<evidence type="ECO:0000313" key="2">
    <source>
        <dbReference type="Proteomes" id="UP000488936"/>
    </source>
</evidence>
<keyword evidence="2" id="KW-1185">Reference proteome</keyword>
<dbReference type="EMBL" id="WMJY01000021">
    <property type="protein sequence ID" value="MTH30215.1"/>
    <property type="molecule type" value="Genomic_DNA"/>
</dbReference>
<organism evidence="1 2">
    <name type="scientific">Myroides pelagicus</name>
    <dbReference type="NCBI Taxonomy" id="270914"/>
    <lineage>
        <taxon>Bacteria</taxon>
        <taxon>Pseudomonadati</taxon>
        <taxon>Bacteroidota</taxon>
        <taxon>Flavobacteriia</taxon>
        <taxon>Flavobacteriales</taxon>
        <taxon>Flavobacteriaceae</taxon>
        <taxon>Myroides</taxon>
    </lineage>
</organism>
<dbReference type="RefSeq" id="WP_155036202.1">
    <property type="nucleotide sequence ID" value="NZ_JAYMMG010000012.1"/>
</dbReference>
<sequence length="296" mass="33328">MKQRLLSITMFTLLMGLWLGCQDKKETVPSSNTSENTVVTINQPVDDQLMASTEETTGVEEYIDPDNPTIYPNTFRFAHHMIMLGEFHAGELTDKIAQKQWIGLVKESSDTYSLVPIRPKTKLVYDVVLDNEGETTATSVSVDGEEVVFMIEDELVISKDIVTVATIPTIIYPGETIKFNYRGKNYSLHAEGEKEQPYTYENEEGIIQTGYTITKYNLYLKVQGQDDKITLLMLDRLEDATPTIEFAGDLNDDGIIDLLINTTYNYNMYRPTLYLSKVNGDRTDIVPVAAITSLGC</sequence>
<reference evidence="1 2" key="1">
    <citation type="journal article" date="2006" name="Int. J. Syst. Evol. Microbiol.">
        <title>Myroides pelagicus sp. nov., isolated from seawater in Thailand.</title>
        <authorList>
            <person name="Yoon J."/>
            <person name="Maneerat S."/>
            <person name="Kawai F."/>
            <person name="Yokota A."/>
        </authorList>
    </citation>
    <scope>NUCLEOTIDE SEQUENCE [LARGE SCALE GENOMIC DNA]</scope>
    <source>
        <strain evidence="1 2">SM1T</strain>
    </source>
</reference>
<dbReference type="PROSITE" id="PS51257">
    <property type="entry name" value="PROKAR_LIPOPROTEIN"/>
    <property type="match status" value="1"/>
</dbReference>
<dbReference type="AlphaFoldDB" id="A0A7K1GMT8"/>
<protein>
    <submittedName>
        <fullName evidence="1">Uncharacterized protein</fullName>
    </submittedName>
</protein>
<evidence type="ECO:0000313" key="1">
    <source>
        <dbReference type="EMBL" id="MTH30215.1"/>
    </source>
</evidence>
<dbReference type="Proteomes" id="UP000488936">
    <property type="component" value="Unassembled WGS sequence"/>
</dbReference>
<name>A0A7K1GMT8_9FLAO</name>
<proteinExistence type="predicted"/>
<gene>
    <name evidence="1" type="ORF">GJV77_09915</name>
</gene>
<dbReference type="OrthoDB" id="1091452at2"/>